<dbReference type="PANTHER" id="PTHR42815:SF2">
    <property type="entry name" value="FAD-BINDING, PUTATIVE (AFU_ORTHOLOGUE AFUA_6G07600)-RELATED"/>
    <property type="match status" value="1"/>
</dbReference>
<comment type="caution">
    <text evidence="2">The sequence shown here is derived from an EMBL/GenBank/DDBJ whole genome shotgun (WGS) entry which is preliminary data.</text>
</comment>
<protein>
    <recommendedName>
        <fullName evidence="1">Pyridoxamine 5'-phosphate oxidase N-terminal domain-containing protein</fullName>
    </recommendedName>
</protein>
<name>A0ABS1DF63_9PROT</name>
<dbReference type="RefSeq" id="WP_200340937.1">
    <property type="nucleotide sequence ID" value="NZ_NRRL01000027.1"/>
</dbReference>
<organism evidence="2 3">
    <name type="scientific">Rhodovibrio sodomensis</name>
    <dbReference type="NCBI Taxonomy" id="1088"/>
    <lineage>
        <taxon>Bacteria</taxon>
        <taxon>Pseudomonadati</taxon>
        <taxon>Pseudomonadota</taxon>
        <taxon>Alphaproteobacteria</taxon>
        <taxon>Rhodospirillales</taxon>
        <taxon>Rhodovibrionaceae</taxon>
        <taxon>Rhodovibrio</taxon>
    </lineage>
</organism>
<accession>A0ABS1DF63</accession>
<gene>
    <name evidence="2" type="ORF">CKO28_11330</name>
</gene>
<dbReference type="EMBL" id="NRRL01000027">
    <property type="protein sequence ID" value="MBK1668621.1"/>
    <property type="molecule type" value="Genomic_DNA"/>
</dbReference>
<reference evidence="2 3" key="1">
    <citation type="journal article" date="2020" name="Microorganisms">
        <title>Osmotic Adaptation and Compatible Solute Biosynthesis of Phototrophic Bacteria as Revealed from Genome Analyses.</title>
        <authorList>
            <person name="Imhoff J.F."/>
            <person name="Rahn T."/>
            <person name="Kunzel S."/>
            <person name="Keller A."/>
            <person name="Neulinger S.C."/>
        </authorList>
    </citation>
    <scope>NUCLEOTIDE SEQUENCE [LARGE SCALE GENOMIC DNA]</scope>
    <source>
        <strain evidence="2 3">DSM 9895</strain>
    </source>
</reference>
<keyword evidence="3" id="KW-1185">Reference proteome</keyword>
<evidence type="ECO:0000313" key="2">
    <source>
        <dbReference type="EMBL" id="MBK1668621.1"/>
    </source>
</evidence>
<dbReference type="InterPro" id="IPR011576">
    <property type="entry name" value="Pyridox_Oxase_N"/>
</dbReference>
<sequence>MTETIQTVDQLRALYPEAKPMVRQKQLCALDRHARRFVELSPFVVLGTCGAAGNVDTSPRGGTPGFVRADGEQTLLLPDLAGNNRLDSLQNVVECPAVSLVFLIPGVDETLRVRGRAEIVVSEALRQTFEVDGKRPRSVLRVAVDAVYLHCSKALMQAGLWDPETRIDRATLPSLAEMLRDQIGA</sequence>
<feature type="domain" description="Pyridoxamine 5'-phosphate oxidase N-terminal" evidence="1">
    <location>
        <begin position="31"/>
        <end position="151"/>
    </location>
</feature>
<dbReference type="NCBIfam" id="TIGR04025">
    <property type="entry name" value="PPOX_FMN_DR2398"/>
    <property type="match status" value="1"/>
</dbReference>
<dbReference type="InterPro" id="IPR024029">
    <property type="entry name" value="Pyridox_Oxase_FMN-dep"/>
</dbReference>
<evidence type="ECO:0000313" key="3">
    <source>
        <dbReference type="Proteomes" id="UP001296873"/>
    </source>
</evidence>
<dbReference type="SUPFAM" id="SSF50475">
    <property type="entry name" value="FMN-binding split barrel"/>
    <property type="match status" value="1"/>
</dbReference>
<dbReference type="PANTHER" id="PTHR42815">
    <property type="entry name" value="FAD-BINDING, PUTATIVE (AFU_ORTHOLOGUE AFUA_6G07600)-RELATED"/>
    <property type="match status" value="1"/>
</dbReference>
<dbReference type="Pfam" id="PF01243">
    <property type="entry name" value="PNPOx_N"/>
    <property type="match status" value="1"/>
</dbReference>
<dbReference type="Proteomes" id="UP001296873">
    <property type="component" value="Unassembled WGS sequence"/>
</dbReference>
<dbReference type="InterPro" id="IPR012349">
    <property type="entry name" value="Split_barrel_FMN-bd"/>
</dbReference>
<evidence type="ECO:0000259" key="1">
    <source>
        <dbReference type="Pfam" id="PF01243"/>
    </source>
</evidence>
<proteinExistence type="predicted"/>
<dbReference type="Gene3D" id="2.30.110.10">
    <property type="entry name" value="Electron Transport, Fmn-binding Protein, Chain A"/>
    <property type="match status" value="1"/>
</dbReference>